<name>C1LDN2_SCHJA</name>
<dbReference type="InterPro" id="IPR029006">
    <property type="entry name" value="ADF-H/Gelsolin-like_dom_sf"/>
</dbReference>
<dbReference type="SUPFAM" id="SSF55753">
    <property type="entry name" value="Actin depolymerizing proteins"/>
    <property type="match status" value="1"/>
</dbReference>
<proteinExistence type="evidence at transcript level"/>
<dbReference type="AlphaFoldDB" id="C1LDN2"/>
<organism evidence="1">
    <name type="scientific">Schistosoma japonicum</name>
    <name type="common">Blood fluke</name>
    <dbReference type="NCBI Taxonomy" id="6182"/>
    <lineage>
        <taxon>Eukaryota</taxon>
        <taxon>Metazoa</taxon>
        <taxon>Spiralia</taxon>
        <taxon>Lophotrochozoa</taxon>
        <taxon>Platyhelminthes</taxon>
        <taxon>Trematoda</taxon>
        <taxon>Digenea</taxon>
        <taxon>Strigeidida</taxon>
        <taxon>Schistosomatoidea</taxon>
        <taxon>Schistosomatidae</taxon>
        <taxon>Schistosoma</taxon>
    </lineage>
</organism>
<protein>
    <submittedName>
        <fullName evidence="1">Hypotheticial protein</fullName>
    </submittedName>
</protein>
<accession>C1LDN2</accession>
<reference evidence="1" key="1">
    <citation type="journal article" date="2009" name="Nature">
        <title>The Schistosoma japonicum genome reveals features of host-parasite interplay.</title>
        <authorList>
            <person name="Liu F."/>
            <person name="Zhou Y."/>
            <person name="Wang Z.Q."/>
            <person name="Lu G."/>
            <person name="Zheng H."/>
            <person name="Brindley P.J."/>
            <person name="McManus D.P."/>
            <person name="Blair D."/>
            <person name="Zhang Q.H."/>
            <person name="Zhong Y."/>
            <person name="Wang S."/>
            <person name="Han Z.G."/>
            <person name="Chen Z."/>
        </authorList>
    </citation>
    <scope>NUCLEOTIDE SEQUENCE</scope>
    <source>
        <strain evidence="1">Anhui</strain>
    </source>
</reference>
<sequence>MSELRVAEISENTADSLKKFKFRKYQNTAAFILKIDKETLTIEPEQILEVRAFVHA</sequence>
<evidence type="ECO:0000313" key="1">
    <source>
        <dbReference type="EMBL" id="CAX72810.1"/>
    </source>
</evidence>
<reference evidence="1" key="2">
    <citation type="submission" date="2009-03" db="EMBL/GenBank/DDBJ databases">
        <authorList>
            <person name="Gang L."/>
        </authorList>
    </citation>
    <scope>NUCLEOTIDE SEQUENCE</scope>
    <source>
        <strain evidence="1">Anhui</strain>
    </source>
</reference>
<dbReference type="Gene3D" id="3.40.20.10">
    <property type="entry name" value="Severin"/>
    <property type="match status" value="1"/>
</dbReference>
<dbReference type="EMBL" id="FN317079">
    <property type="protein sequence ID" value="CAX72810.1"/>
    <property type="molecule type" value="mRNA"/>
</dbReference>